<dbReference type="PANTHER" id="PTHR45528">
    <property type="entry name" value="SENSOR HISTIDINE KINASE CPXA"/>
    <property type="match status" value="1"/>
</dbReference>
<evidence type="ECO:0000256" key="3">
    <source>
        <dbReference type="ARBA" id="ARBA00012438"/>
    </source>
</evidence>
<keyword evidence="8" id="KW-0547">Nucleotide-binding</keyword>
<keyword evidence="12" id="KW-0902">Two-component regulatory system</keyword>
<feature type="transmembrane region" description="Helical" evidence="14">
    <location>
        <begin position="7"/>
        <end position="27"/>
    </location>
</feature>
<comment type="subcellular location">
    <subcellularLocation>
        <location evidence="2">Cell membrane</location>
        <topology evidence="2">Multi-pass membrane protein</topology>
    </subcellularLocation>
</comment>
<dbReference type="InterPro" id="IPR003660">
    <property type="entry name" value="HAMP_dom"/>
</dbReference>
<evidence type="ECO:0000256" key="2">
    <source>
        <dbReference type="ARBA" id="ARBA00004651"/>
    </source>
</evidence>
<organism evidence="17 18">
    <name type="scientific">Paenibacillus monticola</name>
    <dbReference type="NCBI Taxonomy" id="2666075"/>
    <lineage>
        <taxon>Bacteria</taxon>
        <taxon>Bacillati</taxon>
        <taxon>Bacillota</taxon>
        <taxon>Bacilli</taxon>
        <taxon>Bacillales</taxon>
        <taxon>Paenibacillaceae</taxon>
        <taxon>Paenibacillus</taxon>
    </lineage>
</organism>
<dbReference type="SMART" id="SM00388">
    <property type="entry name" value="HisKA"/>
    <property type="match status" value="1"/>
</dbReference>
<dbReference type="GO" id="GO:0005524">
    <property type="term" value="F:ATP binding"/>
    <property type="evidence" value="ECO:0007669"/>
    <property type="project" value="UniProtKB-KW"/>
</dbReference>
<evidence type="ECO:0000256" key="6">
    <source>
        <dbReference type="ARBA" id="ARBA00022679"/>
    </source>
</evidence>
<dbReference type="CDD" id="cd00082">
    <property type="entry name" value="HisKA"/>
    <property type="match status" value="1"/>
</dbReference>
<evidence type="ECO:0000256" key="10">
    <source>
        <dbReference type="ARBA" id="ARBA00022840"/>
    </source>
</evidence>
<keyword evidence="18" id="KW-1185">Reference proteome</keyword>
<evidence type="ECO:0000259" key="16">
    <source>
        <dbReference type="PROSITE" id="PS50885"/>
    </source>
</evidence>
<evidence type="ECO:0000256" key="1">
    <source>
        <dbReference type="ARBA" id="ARBA00000085"/>
    </source>
</evidence>
<name>A0A7X2H1H6_9BACL</name>
<dbReference type="CDD" id="cd06225">
    <property type="entry name" value="HAMP"/>
    <property type="match status" value="1"/>
</dbReference>
<comment type="catalytic activity">
    <reaction evidence="1">
        <text>ATP + protein L-histidine = ADP + protein N-phospho-L-histidine.</text>
        <dbReference type="EC" id="2.7.13.3"/>
    </reaction>
</comment>
<dbReference type="InterPro" id="IPR036097">
    <property type="entry name" value="HisK_dim/P_sf"/>
</dbReference>
<dbReference type="AlphaFoldDB" id="A0A7X2H1H6"/>
<evidence type="ECO:0000256" key="12">
    <source>
        <dbReference type="ARBA" id="ARBA00023012"/>
    </source>
</evidence>
<keyword evidence="13 14" id="KW-0472">Membrane</keyword>
<dbReference type="SMART" id="SM00387">
    <property type="entry name" value="HATPase_c"/>
    <property type="match status" value="1"/>
</dbReference>
<dbReference type="Gene3D" id="6.10.340.10">
    <property type="match status" value="1"/>
</dbReference>
<dbReference type="RefSeq" id="WP_154116722.1">
    <property type="nucleotide sequence ID" value="NZ_WJXB01000001.1"/>
</dbReference>
<dbReference type="SUPFAM" id="SSF158472">
    <property type="entry name" value="HAMP domain-like"/>
    <property type="match status" value="1"/>
</dbReference>
<evidence type="ECO:0000256" key="5">
    <source>
        <dbReference type="ARBA" id="ARBA00022553"/>
    </source>
</evidence>
<dbReference type="PROSITE" id="PS50885">
    <property type="entry name" value="HAMP"/>
    <property type="match status" value="1"/>
</dbReference>
<evidence type="ECO:0000259" key="15">
    <source>
        <dbReference type="PROSITE" id="PS50109"/>
    </source>
</evidence>
<keyword evidence="5" id="KW-0597">Phosphoprotein</keyword>
<reference evidence="17 18" key="1">
    <citation type="submission" date="2019-11" db="EMBL/GenBank/DDBJ databases">
        <title>Paenibacillus monticola sp. nov., a novel PGPR strain isolated from mountain sample in China.</title>
        <authorList>
            <person name="Zhao Q."/>
            <person name="Li H.-P."/>
            <person name="Zhang J.-L."/>
        </authorList>
    </citation>
    <scope>NUCLEOTIDE SEQUENCE [LARGE SCALE GENOMIC DNA]</scope>
    <source>
        <strain evidence="17 18">LC-T2</strain>
    </source>
</reference>
<dbReference type="SUPFAM" id="SSF47384">
    <property type="entry name" value="Homodimeric domain of signal transducing histidine kinase"/>
    <property type="match status" value="1"/>
</dbReference>
<keyword evidence="7 14" id="KW-0812">Transmembrane</keyword>
<dbReference type="PROSITE" id="PS50109">
    <property type="entry name" value="HIS_KIN"/>
    <property type="match status" value="1"/>
</dbReference>
<dbReference type="PANTHER" id="PTHR45528:SF1">
    <property type="entry name" value="SENSOR HISTIDINE KINASE CPXA"/>
    <property type="match status" value="1"/>
</dbReference>
<feature type="domain" description="HAMP" evidence="16">
    <location>
        <begin position="188"/>
        <end position="240"/>
    </location>
</feature>
<dbReference type="SMART" id="SM00304">
    <property type="entry name" value="HAMP"/>
    <property type="match status" value="1"/>
</dbReference>
<evidence type="ECO:0000256" key="7">
    <source>
        <dbReference type="ARBA" id="ARBA00022692"/>
    </source>
</evidence>
<feature type="domain" description="Histidine kinase" evidence="15">
    <location>
        <begin position="255"/>
        <end position="468"/>
    </location>
</feature>
<dbReference type="Pfam" id="PF02518">
    <property type="entry name" value="HATPase_c"/>
    <property type="match status" value="1"/>
</dbReference>
<dbReference type="InterPro" id="IPR050398">
    <property type="entry name" value="HssS/ArlS-like"/>
</dbReference>
<evidence type="ECO:0000256" key="8">
    <source>
        <dbReference type="ARBA" id="ARBA00022741"/>
    </source>
</evidence>
<dbReference type="FunFam" id="1.10.287.130:FF:000001">
    <property type="entry name" value="Two-component sensor histidine kinase"/>
    <property type="match status" value="1"/>
</dbReference>
<gene>
    <name evidence="17" type="ORF">GJB61_02355</name>
</gene>
<keyword evidence="9" id="KW-0418">Kinase</keyword>
<dbReference type="PRINTS" id="PR00344">
    <property type="entry name" value="BCTRLSENSOR"/>
</dbReference>
<dbReference type="Proteomes" id="UP000463051">
    <property type="component" value="Unassembled WGS sequence"/>
</dbReference>
<sequence>MKLWQKMVLSIIIVFVLGMDIVAYVLINKSYALNKTTEYSAAQNEQFFIKKSLSQSIASTAGNYTALNLDNLKSNIIPYADYYRNQKVYLELYINNEIVYSNFNNSMNSRPELNIGIGEQSRIAQDSGESRYLFIASYLAEPYSKLKFVYIKDVQGLMDYKKQITDYFVIISLVAALCLSCIIILLVWKLTRPLRALTKATGEIAKGHYQQRVQINSQDEIGEFARNFNIMAGSVETHVQLLSNATAEKQRFIDNLAHEMRTPITAIMGYGEFLKYANYSEEERIKALDYIISQSERMQNMSLKLLDLAGIRKDQICFGNIKLDEIVERVEATLAHRLTENKLEIKKILQHTVLWADAHLMESLLLNLLENAIRASSPGGSIDVLSYVKHEQFVLQISDHGQGMAEDEIQKVREPFYRVDKARSSQNGGAGLGLALCEQICLLHQATMNISSTLNIGTTVEIIFYNSMTTL</sequence>
<dbReference type="InterPro" id="IPR003594">
    <property type="entry name" value="HATPase_dom"/>
</dbReference>
<evidence type="ECO:0000313" key="18">
    <source>
        <dbReference type="Proteomes" id="UP000463051"/>
    </source>
</evidence>
<keyword evidence="4" id="KW-1003">Cell membrane</keyword>
<dbReference type="Pfam" id="PF00512">
    <property type="entry name" value="HisKA"/>
    <property type="match status" value="1"/>
</dbReference>
<dbReference type="GO" id="GO:0005886">
    <property type="term" value="C:plasma membrane"/>
    <property type="evidence" value="ECO:0007669"/>
    <property type="project" value="UniProtKB-SubCell"/>
</dbReference>
<comment type="caution">
    <text evidence="17">The sequence shown here is derived from an EMBL/GenBank/DDBJ whole genome shotgun (WGS) entry which is preliminary data.</text>
</comment>
<dbReference type="InterPro" id="IPR005467">
    <property type="entry name" value="His_kinase_dom"/>
</dbReference>
<protein>
    <recommendedName>
        <fullName evidence="3">histidine kinase</fullName>
        <ecNumber evidence="3">2.7.13.3</ecNumber>
    </recommendedName>
</protein>
<keyword evidence="6" id="KW-0808">Transferase</keyword>
<evidence type="ECO:0000256" key="11">
    <source>
        <dbReference type="ARBA" id="ARBA00022989"/>
    </source>
</evidence>
<keyword evidence="10" id="KW-0067">ATP-binding</keyword>
<dbReference type="Gene3D" id="3.30.565.10">
    <property type="entry name" value="Histidine kinase-like ATPase, C-terminal domain"/>
    <property type="match status" value="1"/>
</dbReference>
<dbReference type="EMBL" id="WJXB01000001">
    <property type="protein sequence ID" value="MRN51839.1"/>
    <property type="molecule type" value="Genomic_DNA"/>
</dbReference>
<evidence type="ECO:0000256" key="9">
    <source>
        <dbReference type="ARBA" id="ARBA00022777"/>
    </source>
</evidence>
<proteinExistence type="predicted"/>
<dbReference type="GO" id="GO:0000155">
    <property type="term" value="F:phosphorelay sensor kinase activity"/>
    <property type="evidence" value="ECO:0007669"/>
    <property type="project" value="InterPro"/>
</dbReference>
<accession>A0A7X2H1H6</accession>
<dbReference type="Gene3D" id="1.10.287.130">
    <property type="match status" value="1"/>
</dbReference>
<dbReference type="InterPro" id="IPR003661">
    <property type="entry name" value="HisK_dim/P_dom"/>
</dbReference>
<feature type="transmembrane region" description="Helical" evidence="14">
    <location>
        <begin position="167"/>
        <end position="188"/>
    </location>
</feature>
<evidence type="ECO:0000313" key="17">
    <source>
        <dbReference type="EMBL" id="MRN51839.1"/>
    </source>
</evidence>
<dbReference type="Pfam" id="PF00672">
    <property type="entry name" value="HAMP"/>
    <property type="match status" value="1"/>
</dbReference>
<evidence type="ECO:0000256" key="14">
    <source>
        <dbReference type="SAM" id="Phobius"/>
    </source>
</evidence>
<dbReference type="EC" id="2.7.13.3" evidence="3"/>
<dbReference type="InterPro" id="IPR004358">
    <property type="entry name" value="Sig_transdc_His_kin-like_C"/>
</dbReference>
<keyword evidence="11 14" id="KW-1133">Transmembrane helix</keyword>
<dbReference type="InterPro" id="IPR036890">
    <property type="entry name" value="HATPase_C_sf"/>
</dbReference>
<evidence type="ECO:0000256" key="4">
    <source>
        <dbReference type="ARBA" id="ARBA00022475"/>
    </source>
</evidence>
<evidence type="ECO:0000256" key="13">
    <source>
        <dbReference type="ARBA" id="ARBA00023136"/>
    </source>
</evidence>
<dbReference type="SUPFAM" id="SSF55874">
    <property type="entry name" value="ATPase domain of HSP90 chaperone/DNA topoisomerase II/histidine kinase"/>
    <property type="match status" value="1"/>
</dbReference>